<evidence type="ECO:0000313" key="1">
    <source>
        <dbReference type="EMBL" id="MBX58814.1"/>
    </source>
</evidence>
<protein>
    <submittedName>
        <fullName evidence="1">Uncharacterized protein</fullName>
    </submittedName>
</protein>
<accession>A0A2P2PVQ2</accession>
<reference evidence="1" key="1">
    <citation type="submission" date="2018-02" db="EMBL/GenBank/DDBJ databases">
        <title>Rhizophora mucronata_Transcriptome.</title>
        <authorList>
            <person name="Meera S.P."/>
            <person name="Sreeshan A."/>
            <person name="Augustine A."/>
        </authorList>
    </citation>
    <scope>NUCLEOTIDE SEQUENCE</scope>
    <source>
        <tissue evidence="1">Leaf</tissue>
    </source>
</reference>
<proteinExistence type="predicted"/>
<organism evidence="1">
    <name type="scientific">Rhizophora mucronata</name>
    <name type="common">Asiatic mangrove</name>
    <dbReference type="NCBI Taxonomy" id="61149"/>
    <lineage>
        <taxon>Eukaryota</taxon>
        <taxon>Viridiplantae</taxon>
        <taxon>Streptophyta</taxon>
        <taxon>Embryophyta</taxon>
        <taxon>Tracheophyta</taxon>
        <taxon>Spermatophyta</taxon>
        <taxon>Magnoliopsida</taxon>
        <taxon>eudicotyledons</taxon>
        <taxon>Gunneridae</taxon>
        <taxon>Pentapetalae</taxon>
        <taxon>rosids</taxon>
        <taxon>fabids</taxon>
        <taxon>Malpighiales</taxon>
        <taxon>Rhizophoraceae</taxon>
        <taxon>Rhizophora</taxon>
    </lineage>
</organism>
<sequence length="20" mass="2342">MKRLDFGSIALLQPVMNYNM</sequence>
<dbReference type="AlphaFoldDB" id="A0A2P2PVQ2"/>
<name>A0A2P2PVQ2_RHIMU</name>
<dbReference type="EMBL" id="GGEC01078330">
    <property type="protein sequence ID" value="MBX58814.1"/>
    <property type="molecule type" value="Transcribed_RNA"/>
</dbReference>